<feature type="compositionally biased region" description="Low complexity" evidence="1">
    <location>
        <begin position="461"/>
        <end position="470"/>
    </location>
</feature>
<keyword evidence="3" id="KW-1185">Reference proteome</keyword>
<evidence type="ECO:0000313" key="3">
    <source>
        <dbReference type="Proteomes" id="UP001341840"/>
    </source>
</evidence>
<name>A0ABU6W689_9FABA</name>
<sequence>MVQEELGNVQKNWQFRGLLPVVQHILCAGRDLGSVETVENLQECLGNGTIEASIDDFCKQLSEKPNMKVLKKLYNLEVSDDEIVVSECDLQDLSITPLINALQSQKAFSMLDLSHNLLGNGTMEALHKVFKASDQHYGDLTLDLHCNRFGPTALLQICECSVLFDRLEVLNISGNPLTDASGSYLSTILKKCKALYSLNLENCCITSRTIQKIADALDSTSVLAHLCIGHNSPVSGNTIVNLLSKLSTLKRFAELNLSGLKLGKSVVDALCHLAGTLSLSGLMLGGTAVGTEGVMQLAESLLKGTEELVKLDLSYCGLTSNLFSNINVNLFCSILELNLEGNPILPEGGNTLCSLLVNPRCSLKILVLRKCQLGLAGVLHIIEALAENNSLEELNLAGNAVTNELYAPISDQIIKDGSEKRDQIPDTMKSAGNQVVLCSENLECDPLEVADSEDDPVRGEAAGSGIDDSASSCQRNPSSHECLLTQQLAVAIGRAKNLQLLDLSNNAFSEQAAETLYNSWTSSRVSSQKHMSEGIMHFSTKENKCCRVKPCCKKVLPAC</sequence>
<dbReference type="SMART" id="SM00368">
    <property type="entry name" value="LRR_RI"/>
    <property type="match status" value="8"/>
</dbReference>
<proteinExistence type="predicted"/>
<dbReference type="InterPro" id="IPR044227">
    <property type="entry name" value="TONSOKU"/>
</dbReference>
<feature type="region of interest" description="Disordered" evidence="1">
    <location>
        <begin position="450"/>
        <end position="470"/>
    </location>
</feature>
<dbReference type="InterPro" id="IPR001611">
    <property type="entry name" value="Leu-rich_rpt"/>
</dbReference>
<dbReference type="PANTHER" id="PTHR47684">
    <property type="entry name" value="PROTEIN TONSOKU"/>
    <property type="match status" value="1"/>
</dbReference>
<dbReference type="EMBL" id="JASCZI010181275">
    <property type="protein sequence ID" value="MED6180732.1"/>
    <property type="molecule type" value="Genomic_DNA"/>
</dbReference>
<dbReference type="Proteomes" id="UP001341840">
    <property type="component" value="Unassembled WGS sequence"/>
</dbReference>
<dbReference type="Gene3D" id="3.80.10.10">
    <property type="entry name" value="Ribonuclease Inhibitor"/>
    <property type="match status" value="1"/>
</dbReference>
<evidence type="ECO:0000313" key="2">
    <source>
        <dbReference type="EMBL" id="MED6180732.1"/>
    </source>
</evidence>
<dbReference type="PANTHER" id="PTHR47684:SF1">
    <property type="entry name" value="PROTEIN TONSOKU"/>
    <property type="match status" value="1"/>
</dbReference>
<evidence type="ECO:0000256" key="1">
    <source>
        <dbReference type="SAM" id="MobiDB-lite"/>
    </source>
</evidence>
<reference evidence="2 3" key="1">
    <citation type="journal article" date="2023" name="Plants (Basel)">
        <title>Bridging the Gap: Combining Genomics and Transcriptomics Approaches to Understand Stylosanthes scabra, an Orphan Legume from the Brazilian Caatinga.</title>
        <authorList>
            <person name="Ferreira-Neto J.R.C."/>
            <person name="da Silva M.D."/>
            <person name="Binneck E."/>
            <person name="de Melo N.F."/>
            <person name="da Silva R.H."/>
            <person name="de Melo A.L.T.M."/>
            <person name="Pandolfi V."/>
            <person name="Bustamante F.O."/>
            <person name="Brasileiro-Vidal A.C."/>
            <person name="Benko-Iseppon A.M."/>
        </authorList>
    </citation>
    <scope>NUCLEOTIDE SEQUENCE [LARGE SCALE GENOMIC DNA]</scope>
    <source>
        <tissue evidence="2">Leaves</tissue>
    </source>
</reference>
<dbReference type="Pfam" id="PF13516">
    <property type="entry name" value="LRR_6"/>
    <property type="match status" value="2"/>
</dbReference>
<comment type="caution">
    <text evidence="2">The sequence shown here is derived from an EMBL/GenBank/DDBJ whole genome shotgun (WGS) entry which is preliminary data.</text>
</comment>
<dbReference type="SUPFAM" id="SSF52047">
    <property type="entry name" value="RNI-like"/>
    <property type="match status" value="1"/>
</dbReference>
<organism evidence="2 3">
    <name type="scientific">Stylosanthes scabra</name>
    <dbReference type="NCBI Taxonomy" id="79078"/>
    <lineage>
        <taxon>Eukaryota</taxon>
        <taxon>Viridiplantae</taxon>
        <taxon>Streptophyta</taxon>
        <taxon>Embryophyta</taxon>
        <taxon>Tracheophyta</taxon>
        <taxon>Spermatophyta</taxon>
        <taxon>Magnoliopsida</taxon>
        <taxon>eudicotyledons</taxon>
        <taxon>Gunneridae</taxon>
        <taxon>Pentapetalae</taxon>
        <taxon>rosids</taxon>
        <taxon>fabids</taxon>
        <taxon>Fabales</taxon>
        <taxon>Fabaceae</taxon>
        <taxon>Papilionoideae</taxon>
        <taxon>50 kb inversion clade</taxon>
        <taxon>dalbergioids sensu lato</taxon>
        <taxon>Dalbergieae</taxon>
        <taxon>Pterocarpus clade</taxon>
        <taxon>Stylosanthes</taxon>
    </lineage>
</organism>
<dbReference type="InterPro" id="IPR032675">
    <property type="entry name" value="LRR_dom_sf"/>
</dbReference>
<gene>
    <name evidence="2" type="ORF">PIB30_012881</name>
</gene>
<evidence type="ECO:0008006" key="4">
    <source>
        <dbReference type="Google" id="ProtNLM"/>
    </source>
</evidence>
<protein>
    <recommendedName>
        <fullName evidence="4">Protein TONSOKU</fullName>
    </recommendedName>
</protein>
<accession>A0ABU6W689</accession>